<gene>
    <name evidence="6" type="ORF">Van01_00010</name>
</gene>
<keyword evidence="7" id="KW-1185">Reference proteome</keyword>
<organism evidence="6 7">
    <name type="scientific">Micromonospora andamanensis</name>
    <dbReference type="NCBI Taxonomy" id="1287068"/>
    <lineage>
        <taxon>Bacteria</taxon>
        <taxon>Bacillati</taxon>
        <taxon>Actinomycetota</taxon>
        <taxon>Actinomycetes</taxon>
        <taxon>Micromonosporales</taxon>
        <taxon>Micromonosporaceae</taxon>
        <taxon>Micromonospora</taxon>
    </lineage>
</organism>
<comment type="caution">
    <text evidence="6">The sequence shown here is derived from an EMBL/GenBank/DDBJ whole genome shotgun (WGS) entry which is preliminary data.</text>
</comment>
<dbReference type="PROSITE" id="PS50977">
    <property type="entry name" value="HTH_TETR_2"/>
    <property type="match status" value="1"/>
</dbReference>
<keyword evidence="1" id="KW-0805">Transcription regulation</keyword>
<dbReference type="InterPro" id="IPR050109">
    <property type="entry name" value="HTH-type_TetR-like_transc_reg"/>
</dbReference>
<dbReference type="InterPro" id="IPR001647">
    <property type="entry name" value="HTH_TetR"/>
</dbReference>
<proteinExistence type="predicted"/>
<dbReference type="InterPro" id="IPR036271">
    <property type="entry name" value="Tet_transcr_reg_TetR-rel_C_sf"/>
</dbReference>
<dbReference type="InterPro" id="IPR009057">
    <property type="entry name" value="Homeodomain-like_sf"/>
</dbReference>
<dbReference type="PANTHER" id="PTHR30055">
    <property type="entry name" value="HTH-TYPE TRANSCRIPTIONAL REGULATOR RUTR"/>
    <property type="match status" value="1"/>
</dbReference>
<dbReference type="RefSeq" id="WP_203997430.1">
    <property type="nucleotide sequence ID" value="NZ_BOOZ01000001.1"/>
</dbReference>
<protein>
    <submittedName>
        <fullName evidence="6">TetR family transcriptional regulator</fullName>
    </submittedName>
</protein>
<evidence type="ECO:0000313" key="7">
    <source>
        <dbReference type="Proteomes" id="UP000647017"/>
    </source>
</evidence>
<feature type="domain" description="HTH tetR-type" evidence="5">
    <location>
        <begin position="13"/>
        <end position="71"/>
    </location>
</feature>
<feature type="DNA-binding region" description="H-T-H motif" evidence="4">
    <location>
        <begin position="34"/>
        <end position="53"/>
    </location>
</feature>
<name>A0ABQ4HMB8_9ACTN</name>
<evidence type="ECO:0000256" key="1">
    <source>
        <dbReference type="ARBA" id="ARBA00023015"/>
    </source>
</evidence>
<evidence type="ECO:0000256" key="4">
    <source>
        <dbReference type="PROSITE-ProRule" id="PRU00335"/>
    </source>
</evidence>
<keyword evidence="2 4" id="KW-0238">DNA-binding</keyword>
<evidence type="ECO:0000256" key="2">
    <source>
        <dbReference type="ARBA" id="ARBA00023125"/>
    </source>
</evidence>
<dbReference type="SUPFAM" id="SSF48498">
    <property type="entry name" value="Tetracyclin repressor-like, C-terminal domain"/>
    <property type="match status" value="1"/>
</dbReference>
<dbReference type="PANTHER" id="PTHR30055:SF234">
    <property type="entry name" value="HTH-TYPE TRANSCRIPTIONAL REGULATOR BETI"/>
    <property type="match status" value="1"/>
</dbReference>
<dbReference type="Gene3D" id="1.10.357.10">
    <property type="entry name" value="Tetracycline Repressor, domain 2"/>
    <property type="match status" value="1"/>
</dbReference>
<accession>A0ABQ4HMB8</accession>
<sequence>MQSDPDVPSPARRRTRQTIIEAAIAAWVRDRDVTLSEIADHAGTHRATLHRHFPGRADLLVASIRHSIGEIADATEAAAITQGPPVDALNRLVAAYLTVGDRIRFLFEDHTVANHPAVAQFAAVGGPVIDLIRRGQADGTIDPTVPSAWIERSMWALVYAASEAVDDGTLAAHEALPVLLRTVSDGIVRHPRRDSS</sequence>
<evidence type="ECO:0000313" key="6">
    <source>
        <dbReference type="EMBL" id="GIJ06787.1"/>
    </source>
</evidence>
<keyword evidence="3" id="KW-0804">Transcription</keyword>
<reference evidence="6 7" key="1">
    <citation type="submission" date="2021-01" db="EMBL/GenBank/DDBJ databases">
        <title>Whole genome shotgun sequence of Verrucosispora andamanensis NBRC 109075.</title>
        <authorList>
            <person name="Komaki H."/>
            <person name="Tamura T."/>
        </authorList>
    </citation>
    <scope>NUCLEOTIDE SEQUENCE [LARGE SCALE GENOMIC DNA]</scope>
    <source>
        <strain evidence="6 7">NBRC 109075</strain>
    </source>
</reference>
<dbReference type="EMBL" id="BOOZ01000001">
    <property type="protein sequence ID" value="GIJ06787.1"/>
    <property type="molecule type" value="Genomic_DNA"/>
</dbReference>
<evidence type="ECO:0000259" key="5">
    <source>
        <dbReference type="PROSITE" id="PS50977"/>
    </source>
</evidence>
<dbReference type="Proteomes" id="UP000647017">
    <property type="component" value="Unassembled WGS sequence"/>
</dbReference>
<dbReference type="SUPFAM" id="SSF46689">
    <property type="entry name" value="Homeodomain-like"/>
    <property type="match status" value="1"/>
</dbReference>
<evidence type="ECO:0000256" key="3">
    <source>
        <dbReference type="ARBA" id="ARBA00023163"/>
    </source>
</evidence>
<dbReference type="Pfam" id="PF00440">
    <property type="entry name" value="TetR_N"/>
    <property type="match status" value="1"/>
</dbReference>